<keyword evidence="2" id="KW-1185">Reference proteome</keyword>
<name>A0A0M3V6G5_9NOSO</name>
<sequence length="112" mass="12604">MRGISFPLTVDPARKSLVVASDADLYRGHILSWLLTEKGERIMRPRYGLKDYLFTAVPDLDVITAEMTAGLTEYIPECQFTLQGTINDLGETVITVFWSYLGEDQLALNVTF</sequence>
<dbReference type="PATRIC" id="fig|224013.5.peg.6390"/>
<gene>
    <name evidence="1" type="ORF">ACX27_26670</name>
</gene>
<organism evidence="1 2">
    <name type="scientific">Nostoc piscinale CENA21</name>
    <dbReference type="NCBI Taxonomy" id="224013"/>
    <lineage>
        <taxon>Bacteria</taxon>
        <taxon>Bacillati</taxon>
        <taxon>Cyanobacteriota</taxon>
        <taxon>Cyanophyceae</taxon>
        <taxon>Nostocales</taxon>
        <taxon>Nostocaceae</taxon>
        <taxon>Nostoc</taxon>
    </lineage>
</organism>
<protein>
    <recommendedName>
        <fullName evidence="3">Baseplate protein</fullName>
    </recommendedName>
</protein>
<reference evidence="1 2" key="2">
    <citation type="journal article" date="2016" name="Genome Announc.">
        <title>Draft Genome Sequence of the N2-Fixing Cyanobacterium Nostoc piscinale CENA21, Isolated from the Brazilian Amazon Floodplain.</title>
        <authorList>
            <person name="Leao T."/>
            <person name="Guimaraes P.I."/>
            <person name="de Melo A.G."/>
            <person name="Ramos R.T."/>
            <person name="Leao P.N."/>
            <person name="Silva A."/>
            <person name="Fiore M.F."/>
            <person name="Schneider M.P."/>
        </authorList>
    </citation>
    <scope>NUCLEOTIDE SEQUENCE [LARGE SCALE GENOMIC DNA]</scope>
    <source>
        <strain evidence="1 2">CENA21</strain>
    </source>
</reference>
<dbReference type="SUPFAM" id="SSF160719">
    <property type="entry name" value="gpW/gp25-like"/>
    <property type="match status" value="1"/>
</dbReference>
<dbReference type="EMBL" id="CP012036">
    <property type="protein sequence ID" value="ALF55613.1"/>
    <property type="molecule type" value="Genomic_DNA"/>
</dbReference>
<evidence type="ECO:0008006" key="3">
    <source>
        <dbReference type="Google" id="ProtNLM"/>
    </source>
</evidence>
<dbReference type="AlphaFoldDB" id="A0A0M3V6G5"/>
<dbReference type="Proteomes" id="UP000062645">
    <property type="component" value="Chromosome"/>
</dbReference>
<dbReference type="Gene3D" id="3.10.450.40">
    <property type="match status" value="1"/>
</dbReference>
<evidence type="ECO:0000313" key="2">
    <source>
        <dbReference type="Proteomes" id="UP000062645"/>
    </source>
</evidence>
<evidence type="ECO:0000313" key="1">
    <source>
        <dbReference type="EMBL" id="ALF55613.1"/>
    </source>
</evidence>
<accession>A0A0M3V6G5</accession>
<proteinExistence type="predicted"/>
<dbReference type="KEGG" id="npz:ACX27_26670"/>
<reference evidence="2" key="1">
    <citation type="submission" date="2015-07" db="EMBL/GenBank/DDBJ databases">
        <title>Genome Of Nitrogen-Fixing Cyanobacterium Nostoc piscinale CENA21 From Solimoes/Amazon River Floodplain Sediments And Comparative Genomics To Uncover Biosynthetic Natural Products Potential.</title>
        <authorList>
            <person name="Leao T.F."/>
            <person name="Leao P.N."/>
            <person name="Guimaraes P.I."/>
            <person name="de Melo A.G.C."/>
            <person name="Ramos R.T.J."/>
            <person name="Silva A."/>
            <person name="Fiore M.F."/>
            <person name="Schneider M.P.C."/>
        </authorList>
    </citation>
    <scope>NUCLEOTIDE SEQUENCE [LARGE SCALE GENOMIC DNA]</scope>
    <source>
        <strain evidence="2">CENA21</strain>
    </source>
</reference>
<dbReference type="STRING" id="224013.ACX27_26670"/>